<dbReference type="InterPro" id="IPR020994">
    <property type="entry name" value="Uncharacterised_Ca-bd_CcbP"/>
</dbReference>
<accession>A0A7J9SEC8</accession>
<comment type="caution">
    <text evidence="2">The sequence shown here is derived from an EMBL/GenBank/DDBJ whole genome shotgun (WGS) entry which is preliminary data.</text>
</comment>
<protein>
    <submittedName>
        <fullName evidence="2">Uncharacterized protein</fullName>
    </submittedName>
</protein>
<dbReference type="Proteomes" id="UP000546257">
    <property type="component" value="Unassembled WGS sequence"/>
</dbReference>
<dbReference type="Gene3D" id="6.10.140.400">
    <property type="match status" value="1"/>
</dbReference>
<feature type="region of interest" description="Disordered" evidence="1">
    <location>
        <begin position="1"/>
        <end position="27"/>
    </location>
</feature>
<name>A0A7J9SEC8_9EURY</name>
<keyword evidence="3" id="KW-1185">Reference proteome</keyword>
<dbReference type="Pfam" id="PF11535">
    <property type="entry name" value="Calci_bind_CcbP"/>
    <property type="match status" value="1"/>
</dbReference>
<dbReference type="EMBL" id="JACKXD010000001">
    <property type="protein sequence ID" value="MBB6645088.1"/>
    <property type="molecule type" value="Genomic_DNA"/>
</dbReference>
<sequence length="116" mass="12714">MDGSARSTSSRFRSAGRGGRPAVVASSPGEPAWFRWRIPTKIRENPISDGVAFPEVAENGARDAAGGNRPLRVRVPLVTTEWKGREFGVPLSQVKPIDANGATEQAVSDWHYWLER</sequence>
<gene>
    <name evidence="2" type="ORF">H5V44_02025</name>
</gene>
<feature type="compositionally biased region" description="Low complexity" evidence="1">
    <location>
        <begin position="1"/>
        <end position="15"/>
    </location>
</feature>
<dbReference type="RefSeq" id="WP_185191465.1">
    <property type="nucleotide sequence ID" value="NZ_JACKXD010000001.1"/>
</dbReference>
<reference evidence="2 3" key="1">
    <citation type="submission" date="2020-08" db="EMBL/GenBank/DDBJ databases">
        <authorList>
            <person name="Seo M.-J."/>
        </authorList>
    </citation>
    <scope>NUCLEOTIDE SEQUENCE [LARGE SCALE GENOMIC DNA]</scope>
    <source>
        <strain evidence="2 3">MBLA0160</strain>
    </source>
</reference>
<dbReference type="AlphaFoldDB" id="A0A7J9SEC8"/>
<evidence type="ECO:0000313" key="3">
    <source>
        <dbReference type="Proteomes" id="UP000546257"/>
    </source>
</evidence>
<proteinExistence type="predicted"/>
<evidence type="ECO:0000256" key="1">
    <source>
        <dbReference type="SAM" id="MobiDB-lite"/>
    </source>
</evidence>
<organism evidence="2 3">
    <name type="scientific">Halobellus ruber</name>
    <dbReference type="NCBI Taxonomy" id="2761102"/>
    <lineage>
        <taxon>Archaea</taxon>
        <taxon>Methanobacteriati</taxon>
        <taxon>Methanobacteriota</taxon>
        <taxon>Stenosarchaea group</taxon>
        <taxon>Halobacteria</taxon>
        <taxon>Halobacteriales</taxon>
        <taxon>Haloferacaceae</taxon>
        <taxon>Halobellus</taxon>
    </lineage>
</organism>
<evidence type="ECO:0000313" key="2">
    <source>
        <dbReference type="EMBL" id="MBB6645088.1"/>
    </source>
</evidence>